<feature type="domain" description="Outer membrane protein beta-barrel" evidence="2">
    <location>
        <begin position="470"/>
        <end position="919"/>
    </location>
</feature>
<dbReference type="AlphaFoldDB" id="A0A0T5VRM1"/>
<gene>
    <name evidence="3" type="ORF">ASU31_10025</name>
</gene>
<feature type="chain" id="PRO_5006665598" description="Outer membrane protein beta-barrel domain-containing protein" evidence="1">
    <location>
        <begin position="19"/>
        <end position="938"/>
    </location>
</feature>
<organism evidence="3 4">
    <name type="scientific">Pedobacter ginsenosidimutans</name>
    <dbReference type="NCBI Taxonomy" id="687842"/>
    <lineage>
        <taxon>Bacteria</taxon>
        <taxon>Pseudomonadati</taxon>
        <taxon>Bacteroidota</taxon>
        <taxon>Sphingobacteriia</taxon>
        <taxon>Sphingobacteriales</taxon>
        <taxon>Sphingobacteriaceae</taxon>
        <taxon>Pedobacter</taxon>
    </lineage>
</organism>
<dbReference type="InterPro" id="IPR008969">
    <property type="entry name" value="CarboxyPept-like_regulatory"/>
</dbReference>
<sequence>MKTYLWMFLCVLSTKVFAQQAGNINGKIIDGKTNRPIEYVGIILSGKTDSTKKVGVVTNKAGEFSFNAVANGDYKIRISALGYNSITKNINLSGKAVNIGTLKLEEDAIALKDVAVSGRYATATVKKDTIEFNADAYKTRPNAAVEDLLKKLPGVTVDKDGSILVQGQKVTRLTVDGKDFFGTDPKTATKNLPADAIAKVQLIDSKTLEAKATGIDDGQREKVLNLTIKEDKKNGWFGNANLAGGTTDKYGSYLSANHFNKNLQFAVLGMSNNTNDASFGYDDLSSFSGGNIGNIFAPPAGGSFSINNNNGKTTIGGSGVFDNNAIGLFTTHSGGVNYSNSWGKNNKLAISGSYFTYFSSGLGNKLSNIQDLSSGDILRTLDNTDRNSNNQAHRFNFKAEYHPDSLTDMVFRPNVILNSTTNINNRAFNANFDATGKANDGSQYYNQHNFTPSLFGEFTVLRRLANKKGSVSLRLNGTQNTFNSDWLNQSLLHQYVSGDTSVTNINQQANQENASKTYTINGNYARQLNQKWSANLAYGYTRSIVDAQQITFDYNPTTDRYETIVPSLTNTFDNHNSQQVAGLGFIYTGKDWTYNFGFNAQESLLNANVFNNVGANIGNIEKSYYNLLPRLTVNFKNKANQTIAINYRASVNLPSVTDLQPVQNNTNPLYQRIGNPDLEARKNHRLSVNFNTFSPDNNRYWNGYFLYNLSFDDTGNDITYNNGIQTVKPINVNGNYYLRAGTFFGMPSKLKGLRMNYGANFFTEHRTNFISGAKNITNRFEIGPNINWSYDIDDKFNAGIYAYVAYTKVNNTAESAIDNKYFTLNNSLNLSYEFIKDLRIEADLDHIGSAGRADGFNNNYFLLNAGINKYLMKRRVTLSLKGFDILNQNTSIDRIVNSSRIEDVRYNNITRYFYLSLNYKLTKVGANNQRSNPRNTVN</sequence>
<dbReference type="InterPro" id="IPR041700">
    <property type="entry name" value="OMP_b-brl_3"/>
</dbReference>
<dbReference type="STRING" id="687842.ASU31_10025"/>
<name>A0A0T5VRM1_9SPHI</name>
<dbReference type="Pfam" id="PF13715">
    <property type="entry name" value="CarbopepD_reg_2"/>
    <property type="match status" value="1"/>
</dbReference>
<proteinExistence type="predicted"/>
<dbReference type="Proteomes" id="UP000051950">
    <property type="component" value="Unassembled WGS sequence"/>
</dbReference>
<evidence type="ECO:0000313" key="3">
    <source>
        <dbReference type="EMBL" id="KRT16491.1"/>
    </source>
</evidence>
<dbReference type="SUPFAM" id="SSF49464">
    <property type="entry name" value="Carboxypeptidase regulatory domain-like"/>
    <property type="match status" value="1"/>
</dbReference>
<dbReference type="RefSeq" id="WP_057932172.1">
    <property type="nucleotide sequence ID" value="NZ_LMZQ01000005.1"/>
</dbReference>
<evidence type="ECO:0000259" key="2">
    <source>
        <dbReference type="Pfam" id="PF14905"/>
    </source>
</evidence>
<reference evidence="3 4" key="1">
    <citation type="submission" date="2015-11" db="EMBL/GenBank/DDBJ databases">
        <title>Sequence of Pedobacter ginsenosidimutans.</title>
        <authorList>
            <person name="Carson E."/>
            <person name="Keyser V."/>
            <person name="Newman J."/>
            <person name="Miller J."/>
        </authorList>
    </citation>
    <scope>NUCLEOTIDE SEQUENCE [LARGE SCALE GENOMIC DNA]</scope>
    <source>
        <strain evidence="3 4">KACC 14530</strain>
    </source>
</reference>
<evidence type="ECO:0000256" key="1">
    <source>
        <dbReference type="SAM" id="SignalP"/>
    </source>
</evidence>
<dbReference type="OrthoDB" id="1086219at2"/>
<comment type="caution">
    <text evidence="3">The sequence shown here is derived from an EMBL/GenBank/DDBJ whole genome shotgun (WGS) entry which is preliminary data.</text>
</comment>
<dbReference type="EMBL" id="LMZQ01000005">
    <property type="protein sequence ID" value="KRT16491.1"/>
    <property type="molecule type" value="Genomic_DNA"/>
</dbReference>
<accession>A0A0T5VRM1</accession>
<keyword evidence="4" id="KW-1185">Reference proteome</keyword>
<dbReference type="SUPFAM" id="SSF56935">
    <property type="entry name" value="Porins"/>
    <property type="match status" value="2"/>
</dbReference>
<dbReference type="Pfam" id="PF14905">
    <property type="entry name" value="OMP_b-brl_3"/>
    <property type="match status" value="1"/>
</dbReference>
<keyword evidence="1" id="KW-0732">Signal</keyword>
<evidence type="ECO:0000313" key="4">
    <source>
        <dbReference type="Proteomes" id="UP000051950"/>
    </source>
</evidence>
<dbReference type="Gene3D" id="2.60.40.1120">
    <property type="entry name" value="Carboxypeptidase-like, regulatory domain"/>
    <property type="match status" value="1"/>
</dbReference>
<protein>
    <recommendedName>
        <fullName evidence="2">Outer membrane protein beta-barrel domain-containing protein</fullName>
    </recommendedName>
</protein>
<feature type="signal peptide" evidence="1">
    <location>
        <begin position="1"/>
        <end position="18"/>
    </location>
</feature>